<evidence type="ECO:0008006" key="5">
    <source>
        <dbReference type="Google" id="ProtNLM"/>
    </source>
</evidence>
<accession>A0A921RNY1</accession>
<evidence type="ECO:0000313" key="3">
    <source>
        <dbReference type="EMBL" id="KAG0542505.1"/>
    </source>
</evidence>
<feature type="compositionally biased region" description="Polar residues" evidence="2">
    <location>
        <begin position="176"/>
        <end position="185"/>
    </location>
</feature>
<sequence length="327" mass="37721">MASKAPPDLLNATSSIYMIVRQLFSRMVFSLQMECSLSMEIISFWLWLEGNGHPDFLASVESFDNYNLRGIAVAGKMFIEALRRKSSHFNHRSEEEGYFQKEATEGILFYLNNFCYKALEDILEIAEAKERIYRNNHQQVQQQNMKGKAPIMSTKDLLSKIRASFTGNPSHEEGSSSRSMPSPKNQILRDIENPIDQCLSTYPLATLFDSLNLRDDPQADAIQLQIQVQRQPSIPRDERTLFVTFSNGYPFTADELFEFFEGNFGGVEIISVEEPVEPRPPLYAHICFFTQETILHILRGNPRVKFVIRGKHLWARQFVPKRKKVRN</sequence>
<comment type="caution">
    <text evidence="3">The sequence shown here is derived from an EMBL/GenBank/DDBJ whole genome shotgun (WGS) entry which is preliminary data.</text>
</comment>
<proteinExistence type="predicted"/>
<feature type="region of interest" description="Disordered" evidence="2">
    <location>
        <begin position="165"/>
        <end position="185"/>
    </location>
</feature>
<protein>
    <recommendedName>
        <fullName evidence="5">RRM domain-containing protein</fullName>
    </recommendedName>
</protein>
<dbReference type="AlphaFoldDB" id="A0A921RNY1"/>
<gene>
    <name evidence="3" type="ORF">BDA96_02G110000</name>
</gene>
<evidence type="ECO:0000313" key="4">
    <source>
        <dbReference type="Proteomes" id="UP000807115"/>
    </source>
</evidence>
<organism evidence="3 4">
    <name type="scientific">Sorghum bicolor</name>
    <name type="common">Sorghum</name>
    <name type="synonym">Sorghum vulgare</name>
    <dbReference type="NCBI Taxonomy" id="4558"/>
    <lineage>
        <taxon>Eukaryota</taxon>
        <taxon>Viridiplantae</taxon>
        <taxon>Streptophyta</taxon>
        <taxon>Embryophyta</taxon>
        <taxon>Tracheophyta</taxon>
        <taxon>Spermatophyta</taxon>
        <taxon>Magnoliopsida</taxon>
        <taxon>Liliopsida</taxon>
        <taxon>Poales</taxon>
        <taxon>Poaceae</taxon>
        <taxon>PACMAD clade</taxon>
        <taxon>Panicoideae</taxon>
        <taxon>Andropogonodae</taxon>
        <taxon>Andropogoneae</taxon>
        <taxon>Sorghinae</taxon>
        <taxon>Sorghum</taxon>
    </lineage>
</organism>
<dbReference type="PANTHER" id="PTHR33527:SF14">
    <property type="entry name" value="OS07G0274300 PROTEIN"/>
    <property type="match status" value="1"/>
</dbReference>
<evidence type="ECO:0000256" key="1">
    <source>
        <dbReference type="SAM" id="Coils"/>
    </source>
</evidence>
<name>A0A921RNY1_SORBI</name>
<evidence type="ECO:0000256" key="2">
    <source>
        <dbReference type="SAM" id="MobiDB-lite"/>
    </source>
</evidence>
<feature type="coiled-coil region" evidence="1">
    <location>
        <begin position="116"/>
        <end position="143"/>
    </location>
</feature>
<dbReference type="Proteomes" id="UP000807115">
    <property type="component" value="Chromosome 2"/>
</dbReference>
<keyword evidence="1" id="KW-0175">Coiled coil</keyword>
<dbReference type="PANTHER" id="PTHR33527">
    <property type="entry name" value="OS07G0274300 PROTEIN"/>
    <property type="match status" value="1"/>
</dbReference>
<dbReference type="EMBL" id="CM027681">
    <property type="protein sequence ID" value="KAG0542505.1"/>
    <property type="molecule type" value="Genomic_DNA"/>
</dbReference>
<reference evidence="3" key="2">
    <citation type="submission" date="2020-10" db="EMBL/GenBank/DDBJ databases">
        <authorList>
            <person name="Cooper E.A."/>
            <person name="Brenton Z.W."/>
            <person name="Flinn B.S."/>
            <person name="Jenkins J."/>
            <person name="Shu S."/>
            <person name="Flowers D."/>
            <person name="Luo F."/>
            <person name="Wang Y."/>
            <person name="Xia P."/>
            <person name="Barry K."/>
            <person name="Daum C."/>
            <person name="Lipzen A."/>
            <person name="Yoshinaga Y."/>
            <person name="Schmutz J."/>
            <person name="Saski C."/>
            <person name="Vermerris W."/>
            <person name="Kresovich S."/>
        </authorList>
    </citation>
    <scope>NUCLEOTIDE SEQUENCE</scope>
</reference>
<reference evidence="3" key="1">
    <citation type="journal article" date="2019" name="BMC Genomics">
        <title>A new reference genome for Sorghum bicolor reveals high levels of sequence similarity between sweet and grain genotypes: implications for the genetics of sugar metabolism.</title>
        <authorList>
            <person name="Cooper E.A."/>
            <person name="Brenton Z.W."/>
            <person name="Flinn B.S."/>
            <person name="Jenkins J."/>
            <person name="Shu S."/>
            <person name="Flowers D."/>
            <person name="Luo F."/>
            <person name="Wang Y."/>
            <person name="Xia P."/>
            <person name="Barry K."/>
            <person name="Daum C."/>
            <person name="Lipzen A."/>
            <person name="Yoshinaga Y."/>
            <person name="Schmutz J."/>
            <person name="Saski C."/>
            <person name="Vermerris W."/>
            <person name="Kresovich S."/>
        </authorList>
    </citation>
    <scope>NUCLEOTIDE SEQUENCE</scope>
</reference>